<evidence type="ECO:0000313" key="10">
    <source>
        <dbReference type="Proteomes" id="UP000627934"/>
    </source>
</evidence>
<evidence type="ECO:0000256" key="3">
    <source>
        <dbReference type="ARBA" id="ARBA00022670"/>
    </source>
</evidence>
<comment type="caution">
    <text evidence="9">The sequence shown here is derived from an EMBL/GenBank/DDBJ whole genome shotgun (WGS) entry which is preliminary data.</text>
</comment>
<keyword evidence="3" id="KW-0645">Protease</keyword>
<dbReference type="EMBL" id="MDYX01000024">
    <property type="protein sequence ID" value="KAF9629025.1"/>
    <property type="molecule type" value="Genomic_DNA"/>
</dbReference>
<gene>
    <name evidence="9" type="ORF">BFW01_g10228</name>
</gene>
<evidence type="ECO:0000256" key="1">
    <source>
        <dbReference type="ARBA" id="ARBA00000707"/>
    </source>
</evidence>
<dbReference type="InterPro" id="IPR022099">
    <property type="entry name" value="DUF3638"/>
</dbReference>
<dbReference type="SUPFAM" id="SSF52540">
    <property type="entry name" value="P-loop containing nucleoside triphosphate hydrolases"/>
    <property type="match status" value="1"/>
</dbReference>
<protein>
    <recommendedName>
        <fullName evidence="2">ubiquitinyl hydrolase 1</fullName>
        <ecNumber evidence="2">3.4.19.12</ecNumber>
    </recommendedName>
</protein>
<reference evidence="9" key="1">
    <citation type="submission" date="2016-08" db="EMBL/GenBank/DDBJ databases">
        <authorList>
            <person name="Yan J."/>
        </authorList>
    </citation>
    <scope>NUCLEOTIDE SEQUENCE</scope>
    <source>
        <strain evidence="9">CSS-01s</strain>
    </source>
</reference>
<comment type="catalytic activity">
    <reaction evidence="1">
        <text>Thiol-dependent hydrolysis of ester, thioester, amide, peptide and isopeptide bonds formed by the C-terminal Gly of ubiquitin (a 76-residue protein attached to proteins as an intracellular targeting signal).</text>
        <dbReference type="EC" id="3.4.19.12"/>
    </reaction>
</comment>
<dbReference type="InterPro" id="IPR051346">
    <property type="entry name" value="OTU_Deubiquitinase"/>
</dbReference>
<dbReference type="PANTHER" id="PTHR13367">
    <property type="entry name" value="UBIQUITIN THIOESTERASE"/>
    <property type="match status" value="1"/>
</dbReference>
<dbReference type="PANTHER" id="PTHR13367:SF33">
    <property type="entry name" value="P-LOOP CONTAINING NUCLEOSIDE TRIPHOSPHATE HYDROLASE PROTEIN"/>
    <property type="match status" value="1"/>
</dbReference>
<evidence type="ECO:0000259" key="8">
    <source>
        <dbReference type="Pfam" id="PF12359"/>
    </source>
</evidence>
<organism evidence="9 10">
    <name type="scientific">Lasiodiplodia theobromae</name>
    <dbReference type="NCBI Taxonomy" id="45133"/>
    <lineage>
        <taxon>Eukaryota</taxon>
        <taxon>Fungi</taxon>
        <taxon>Dikarya</taxon>
        <taxon>Ascomycota</taxon>
        <taxon>Pezizomycotina</taxon>
        <taxon>Dothideomycetes</taxon>
        <taxon>Dothideomycetes incertae sedis</taxon>
        <taxon>Botryosphaeriales</taxon>
        <taxon>Botryosphaeriaceae</taxon>
        <taxon>Lasiodiplodia</taxon>
    </lineage>
</organism>
<keyword evidence="6" id="KW-0788">Thiol protease</keyword>
<evidence type="ECO:0000256" key="6">
    <source>
        <dbReference type="ARBA" id="ARBA00022807"/>
    </source>
</evidence>
<dbReference type="InterPro" id="IPR022105">
    <property type="entry name" value="DUF3645"/>
</dbReference>
<dbReference type="Pfam" id="PF12359">
    <property type="entry name" value="DUF3645"/>
    <property type="match status" value="1"/>
</dbReference>
<feature type="domain" description="DUF3638" evidence="7">
    <location>
        <begin position="1025"/>
        <end position="1247"/>
    </location>
</feature>
<dbReference type="GO" id="GO:0004843">
    <property type="term" value="F:cysteine-type deubiquitinase activity"/>
    <property type="evidence" value="ECO:0007669"/>
    <property type="project" value="UniProtKB-EC"/>
</dbReference>
<feature type="domain" description="DUF3645" evidence="8">
    <location>
        <begin position="1365"/>
        <end position="1397"/>
    </location>
</feature>
<evidence type="ECO:0000256" key="5">
    <source>
        <dbReference type="ARBA" id="ARBA00022801"/>
    </source>
</evidence>
<keyword evidence="5" id="KW-0378">Hydrolase</keyword>
<evidence type="ECO:0000256" key="2">
    <source>
        <dbReference type="ARBA" id="ARBA00012759"/>
    </source>
</evidence>
<dbReference type="GO" id="GO:0006508">
    <property type="term" value="P:proteolysis"/>
    <property type="evidence" value="ECO:0007669"/>
    <property type="project" value="UniProtKB-KW"/>
</dbReference>
<name>A0A8H7ING7_9PEZI</name>
<sequence>MSALTCRMTYNTDHGNMHLVLADQCDVASFVESSIYLNDNYSAHQHVPVEIEQAILLDKKLSRNLQARLRELIEVSGSGVNTGITNAYGLEGLNASWEILVGKENRWLFSTRVVKSDSVSQSCHYDILSGTFLLDWRRIGRLPPEYMRAPIYARLFGSRILNVTQSHLSRMEYMSVKPINGHEVHLTMEEGELLVETKIGDSRLRLIPHTILKPDLPESLSEKFVHWMDLQRGEIEFRPVAFAWNPPERPWRLHLHNSAGPYMDMDNRRLLDRESRLAGSILDILQTLERRDHIIITSNAAGVDIEIPRMRLTFTVNQDGGLESKQLGAIVDSDQDIGCLIGLRNKLVLRHLDLHPNTQERSVLVPYGELSINKHDGHSQVEIVLGHTQKLSFMHYQLDTRLARLRNQQGFLSQLYLAYLHAVTSSVVPDPLTGYTGTQEALRILREQSLRTSTPISEEAVPLLNKIAALTPARHFYPKNLKKMQTIEWDPDLGELMQHEDFQTLVADIVLHTSQVSMLQPGPNTASLLKDRGNSDLLRRASNRNSSVRNTDLGVREKADSVYHARDGNLDSDGARRVYEVATLVRLWPRMHEVVQDLEWKVRRWRRISNYSEPPNFSTLTCNDLLEFPIGDKWGSLYELCRGCDRQVDQHRLMHLFSMVVFEQDSSLPIVQSLLAIACSPQFKDIRPLKPSYDLISGERLDRNEIQKTVLAHIEDPKRRYDESKDLWDLRLKEFRHERNEEVQSAVNHICSQWPCDSPTVLRAGRLLHGKEYLVQRECEILFTAWNDNRKFMMHISDLQSELSKIHCKREETPRLVSVSRLQLTHHKTSIAVAPDLTSLLYARVPPKSPIIPAPLEARRPRQCAKSLPGLEELEETIHSMKNDSDATRKAYAEDLEASLKSLKEADVPETPRTIPLSNNELLTHQEALTKQFASSLYSFNLALSPRTVSELSLRDAGLWPRIDAASLLACLSAHRRASVPGPWKEFLVSLGELLSSLQRLERLLSFSHRNDVLGFYKEAEEPGHQSWSATDFPDWLLIEIENNLTIREIQAEVAQKMIQPDRGENAVLQLNMGEGKSSVIVPMVMTALSDGKSLGRLVVLKPLLKQTLDLLSQRLGGLVDRRIFHAPFTRENRLDETELSQLRAHFEKCQRDQCIVVTLPEHMMSFRLMGRERLQTQPQLAWEMVGLERWLGVTCRDVLDESDAILDPRFQLVYSMGTQRIMDGQPERWVITQRVLALFAREASRLQTEGCRDVEVDLRGRSFPIITFLNPDIGPTILDRVVDEIQRGNLLGLSLSHCTASVRQAVVAFIRDRSVSQPILALVEQEFANSAIWKILLLLRGLIANNILLFAFQQKRWLVNYGLDLSRCMMAVPYRAKGVPSISAEFGHPDVAIVLTCLSYYYSGLTPDQLRQAFGYLFRESDPDSEYQLWAQDCPNISIQSLHGVNLEDERSWEESIYPQLRFSKSAADYFMTTVVFPHEGKEFPAKLSTSAWDIPSEMQATTGFSGTNDNKFLLPLSIRQNDLPQLHRTNAMVANMLLQRENREYVQAKDASGKKLSVEGLLALLCSQTLPVTVLIDVGAQVLEASNEDVARKWLQLSPDSPAAIFFNEADELRVVDRHGFVEQLSRSAFHRNLEKCLIYLDEVHTRGVDIKMPTHARAAVTLGPKTTKDRLVQACMRMRKLGCHQSLVFFAPPEVHQEILALSGKEPGADLDSRDVLSWSFDQTCRATSSIKPLWIMQGLEYSHRKRLCAEYLQGSALEPSQITEFCTSLEEPEGRTLYEMYGEGSGQAAFRSCLTDEKAHQDPTVQHLLSEWELFKEGNSRDWSLQEEQEREIAHEVEQERELQRPPPAKALRHEIDPALRKFIQTGRLDDASVCPFQRAFDSLSQTSAFQHFCADAVADNLLVTSDFARTVDLASCSTSDDFVRPVKWILTSRSHNGLLLIISPYEANALLPEIRKASQVELDTKRMSWACDSERGSEAILLDVIVDYVSPNVRLIEYNQAPLHCAAA</sequence>
<evidence type="ECO:0000256" key="4">
    <source>
        <dbReference type="ARBA" id="ARBA00022786"/>
    </source>
</evidence>
<dbReference type="Proteomes" id="UP000627934">
    <property type="component" value="Unassembled WGS sequence"/>
</dbReference>
<evidence type="ECO:0000313" key="9">
    <source>
        <dbReference type="EMBL" id="KAF9629025.1"/>
    </source>
</evidence>
<proteinExistence type="predicted"/>
<accession>A0A8H7ING7</accession>
<evidence type="ECO:0000259" key="7">
    <source>
        <dbReference type="Pfam" id="PF12340"/>
    </source>
</evidence>
<dbReference type="Pfam" id="PF12340">
    <property type="entry name" value="DUF3638"/>
    <property type="match status" value="1"/>
</dbReference>
<keyword evidence="4" id="KW-0833">Ubl conjugation pathway</keyword>
<dbReference type="InterPro" id="IPR027417">
    <property type="entry name" value="P-loop_NTPase"/>
</dbReference>
<dbReference type="EC" id="3.4.19.12" evidence="2"/>
<reference evidence="9" key="2">
    <citation type="journal article" date="2018" name="DNA Res.">
        <title>Comparative genome and transcriptome analyses reveal adaptations to opportunistic infections in woody plant degrading pathogens of Botryosphaeriaceae.</title>
        <authorList>
            <person name="Yan J.Y."/>
            <person name="Zhao W.S."/>
            <person name="Chen Z."/>
            <person name="Xing Q.K."/>
            <person name="Zhang W."/>
            <person name="Chethana K.W.T."/>
            <person name="Xue M.F."/>
            <person name="Xu J.P."/>
            <person name="Phillips A.J.L."/>
            <person name="Wang Y."/>
            <person name="Liu J.H."/>
            <person name="Liu M."/>
            <person name="Zhou Y."/>
            <person name="Jayawardena R.S."/>
            <person name="Manawasinghe I.S."/>
            <person name="Huang J.B."/>
            <person name="Qiao G.H."/>
            <person name="Fu C.Y."/>
            <person name="Guo F.F."/>
            <person name="Dissanayake A.J."/>
            <person name="Peng Y.L."/>
            <person name="Hyde K.D."/>
            <person name="Li X.H."/>
        </authorList>
    </citation>
    <scope>NUCLEOTIDE SEQUENCE</scope>
    <source>
        <strain evidence="9">CSS-01s</strain>
    </source>
</reference>